<dbReference type="eggNOG" id="KOG0017">
    <property type="taxonomic scope" value="Eukaryota"/>
</dbReference>
<protein>
    <submittedName>
        <fullName evidence="2">AGAP010309-PA</fullName>
    </submittedName>
</protein>
<evidence type="ECO:0000313" key="3">
    <source>
        <dbReference type="EnsemblMetazoa" id="AGAP010309-PA"/>
    </source>
</evidence>
<feature type="region of interest" description="Disordered" evidence="1">
    <location>
        <begin position="46"/>
        <end position="69"/>
    </location>
</feature>
<dbReference type="EMBL" id="AAAB01008943">
    <property type="protein sequence ID" value="EDO64015.1"/>
    <property type="molecule type" value="Genomic_DNA"/>
</dbReference>
<dbReference type="VEuPathDB" id="VectorBase:AGAMI1_008404"/>
<dbReference type="Proteomes" id="UP000007062">
    <property type="component" value="Chromosome 3R"/>
</dbReference>
<accession>A7UTF9</accession>
<reference evidence="2" key="4">
    <citation type="journal article" date="2007" name="Genome Biol.">
        <title>Update of the Anopheles gambiae PEST genome assembly.</title>
        <authorList>
            <person name="Sharakhova M.V."/>
            <person name="Hammond M.P."/>
            <person name="Lobo N.F."/>
            <person name="Krzywinski J."/>
            <person name="Unger M.F."/>
            <person name="Hillenmeyer M.E."/>
            <person name="Bruggner R.V."/>
            <person name="Birney E."/>
            <person name="Collins F.H."/>
        </authorList>
    </citation>
    <scope>NUCLEOTIDE SEQUENCE</scope>
    <source>
        <strain evidence="2">PEST</strain>
    </source>
</reference>
<feature type="compositionally biased region" description="Basic and acidic residues" evidence="1">
    <location>
        <begin position="46"/>
        <end position="65"/>
    </location>
</feature>
<dbReference type="PaxDb" id="7165-AGAP010309-PA"/>
<sequence>ELNKYLLMYRSSPHSVSEKTPSEMLFNYNIRDKLPSIFNPIVEHEEVADRDKSKQKSKMYSDKRGNAKVSSICPGDKVLVKRMRKTNKLSSNFGTNVFKVVERKGGDVLIASKESGLKYRRHVSH</sequence>
<reference evidence="3" key="6">
    <citation type="submission" date="2020-05" db="UniProtKB">
        <authorList>
            <consortium name="EnsemblMetazoa"/>
        </authorList>
    </citation>
    <scope>IDENTIFICATION</scope>
    <source>
        <strain evidence="3">PEST</strain>
    </source>
</reference>
<evidence type="ECO:0000313" key="4">
    <source>
        <dbReference type="Proteomes" id="UP000007062"/>
    </source>
</evidence>
<reference evidence="2 4" key="1">
    <citation type="journal article" date="2002" name="Science">
        <title>The genome sequence of the malaria mosquito Anopheles gambiae.</title>
        <authorList>
            <person name="Holt R.A."/>
            <person name="Subramanian G.M."/>
            <person name="Halpern A."/>
            <person name="Sutton G.G."/>
            <person name="Charlab R."/>
            <person name="Nusskern D.R."/>
            <person name="Wincker P."/>
            <person name="Clark A.G."/>
            <person name="Ribeiro J.M."/>
            <person name="Wides R."/>
            <person name="Salzberg S.L."/>
            <person name="Loftus B."/>
            <person name="Yandell M."/>
            <person name="Majoros W.H."/>
            <person name="Rusch D.B."/>
            <person name="Lai Z."/>
            <person name="Kraft C.L."/>
            <person name="Abril J.F."/>
            <person name="Anthouard V."/>
            <person name="Arensburger P."/>
            <person name="Atkinson P.W."/>
            <person name="Baden H."/>
            <person name="de Berardinis V."/>
            <person name="Baldwin D."/>
            <person name="Benes V."/>
            <person name="Biedler J."/>
            <person name="Blass C."/>
            <person name="Bolanos R."/>
            <person name="Boscus D."/>
            <person name="Barnstead M."/>
            <person name="Cai S."/>
            <person name="Center A."/>
            <person name="Chaturverdi K."/>
            <person name="Christophides G.K."/>
            <person name="Chrystal M.A."/>
            <person name="Clamp M."/>
            <person name="Cravchik A."/>
            <person name="Curwen V."/>
            <person name="Dana A."/>
            <person name="Delcher A."/>
            <person name="Dew I."/>
            <person name="Evans C.A."/>
            <person name="Flanigan M."/>
            <person name="Grundschober-Freimoser A."/>
            <person name="Friedli L."/>
            <person name="Gu Z."/>
            <person name="Guan P."/>
            <person name="Guigo R."/>
            <person name="Hillenmeyer M.E."/>
            <person name="Hladun S.L."/>
            <person name="Hogan J.R."/>
            <person name="Hong Y.S."/>
            <person name="Hoover J."/>
            <person name="Jaillon O."/>
            <person name="Ke Z."/>
            <person name="Kodira C."/>
            <person name="Kokoza E."/>
            <person name="Koutsos A."/>
            <person name="Letunic I."/>
            <person name="Levitsky A."/>
            <person name="Liang Y."/>
            <person name="Lin J.J."/>
            <person name="Lobo N.F."/>
            <person name="Lopez J.R."/>
            <person name="Malek J.A."/>
            <person name="McIntosh T.C."/>
            <person name="Meister S."/>
            <person name="Miller J."/>
            <person name="Mobarry C."/>
            <person name="Mongin E."/>
            <person name="Murphy S.D."/>
            <person name="O'Brochta D.A."/>
            <person name="Pfannkoch C."/>
            <person name="Qi R."/>
            <person name="Regier M.A."/>
            <person name="Remington K."/>
            <person name="Shao H."/>
            <person name="Sharakhova M.V."/>
            <person name="Sitter C.D."/>
            <person name="Shetty J."/>
            <person name="Smith T.J."/>
            <person name="Strong R."/>
            <person name="Sun J."/>
            <person name="Thomasova D."/>
            <person name="Ton L.Q."/>
            <person name="Topalis P."/>
            <person name="Tu Z."/>
            <person name="Unger M.F."/>
            <person name="Walenz B."/>
            <person name="Wang A."/>
            <person name="Wang J."/>
            <person name="Wang M."/>
            <person name="Wang X."/>
            <person name="Woodford K.J."/>
            <person name="Wortman J.R."/>
            <person name="Wu M."/>
            <person name="Yao A."/>
            <person name="Zdobnov E.M."/>
            <person name="Zhang H."/>
            <person name="Zhao Q."/>
            <person name="Zhao S."/>
            <person name="Zhu S.C."/>
            <person name="Zhimulev I."/>
            <person name="Coluzzi M."/>
            <person name="della Torre A."/>
            <person name="Roth C.W."/>
            <person name="Louis C."/>
            <person name="Kalush F."/>
            <person name="Mural R.J."/>
            <person name="Myers E.W."/>
            <person name="Adams M.D."/>
            <person name="Smith H.O."/>
            <person name="Broder S."/>
            <person name="Gardner M.J."/>
            <person name="Fraser C.M."/>
            <person name="Birney E."/>
            <person name="Bork P."/>
            <person name="Brey P.T."/>
            <person name="Venter J.C."/>
            <person name="Weissenbach J."/>
            <person name="Kafatos F.C."/>
            <person name="Collins F.H."/>
            <person name="Hoffman S.L."/>
        </authorList>
    </citation>
    <scope>NUCLEOTIDE SEQUENCE [LARGE SCALE GENOMIC DNA]</scope>
    <source>
        <strain evidence="2 4">PEST</strain>
    </source>
</reference>
<reference evidence="2" key="5">
    <citation type="submission" date="2011-05" db="EMBL/GenBank/DDBJ databases">
        <authorList>
            <consortium name="VectorBase"/>
        </authorList>
    </citation>
    <scope>NUCLEOTIDE SEQUENCE</scope>
    <source>
        <strain evidence="2">PEST</strain>
    </source>
</reference>
<name>A7UTF9_ANOGA</name>
<dbReference type="VEuPathDB" id="VectorBase:AGAP010309"/>
<evidence type="ECO:0000256" key="1">
    <source>
        <dbReference type="SAM" id="MobiDB-lite"/>
    </source>
</evidence>
<dbReference type="OMA" id="YNIRDKL"/>
<feature type="non-terminal residue" evidence="2">
    <location>
        <position position="125"/>
    </location>
</feature>
<evidence type="ECO:0000313" key="2">
    <source>
        <dbReference type="EMBL" id="EDO64015.1"/>
    </source>
</evidence>
<dbReference type="STRING" id="7165.A7UTF9"/>
<dbReference type="AlphaFoldDB" id="A7UTF9"/>
<organism evidence="2">
    <name type="scientific">Anopheles gambiae</name>
    <name type="common">African malaria mosquito</name>
    <dbReference type="NCBI Taxonomy" id="7165"/>
    <lineage>
        <taxon>Eukaryota</taxon>
        <taxon>Metazoa</taxon>
        <taxon>Ecdysozoa</taxon>
        <taxon>Arthropoda</taxon>
        <taxon>Hexapoda</taxon>
        <taxon>Insecta</taxon>
        <taxon>Pterygota</taxon>
        <taxon>Neoptera</taxon>
        <taxon>Endopterygota</taxon>
        <taxon>Diptera</taxon>
        <taxon>Nematocera</taxon>
        <taxon>Culicoidea</taxon>
        <taxon>Culicidae</taxon>
        <taxon>Anophelinae</taxon>
        <taxon>Anopheles</taxon>
    </lineage>
</organism>
<dbReference type="EnsemblMetazoa" id="AGAP010309-RA">
    <property type="protein sequence ID" value="AGAP010309-PA"/>
    <property type="gene ID" value="AGAP010309"/>
</dbReference>
<proteinExistence type="predicted"/>
<reference evidence="2 3" key="3">
    <citation type="journal article" date="2004" name="Trends Parasitol.">
        <title>The Anopheles gambiae genome: an update.</title>
        <authorList>
            <person name="Mongin E."/>
            <person name="Louis C."/>
            <person name="Holt R.A."/>
            <person name="Birney E."/>
            <person name="Collins F.H."/>
        </authorList>
    </citation>
    <scope>NUCLEOTIDE SEQUENCE</scope>
    <source>
        <strain evidence="2 3">PEST</strain>
    </source>
</reference>
<gene>
    <name evidence="2" type="ORF">AgaP_AGAP010309</name>
</gene>
<dbReference type="HOGENOM" id="CLU_2139636_0_0_1"/>
<reference evidence="2" key="2">
    <citation type="submission" date="2002-03" db="EMBL/GenBank/DDBJ databases">
        <authorList>
            <consortium name="The Anopheles Genome Sequencing Consortium"/>
        </authorList>
    </citation>
    <scope>NUCLEOTIDE SEQUENCE</scope>
    <source>
        <strain evidence="2">PEST</strain>
    </source>
</reference>
<feature type="non-terminal residue" evidence="2">
    <location>
        <position position="1"/>
    </location>
</feature>
<keyword evidence="4" id="KW-1185">Reference proteome</keyword>